<keyword evidence="3" id="KW-1185">Reference proteome</keyword>
<proteinExistence type="predicted"/>
<dbReference type="Pfam" id="PF13302">
    <property type="entry name" value="Acetyltransf_3"/>
    <property type="match status" value="1"/>
</dbReference>
<dbReference type="InterPro" id="IPR016181">
    <property type="entry name" value="Acyl_CoA_acyltransferase"/>
</dbReference>
<dbReference type="Proteomes" id="UP000548476">
    <property type="component" value="Unassembled WGS sequence"/>
</dbReference>
<accession>A0A841FI49</accession>
<gene>
    <name evidence="2" type="ORF">HNR73_001368</name>
</gene>
<evidence type="ECO:0000313" key="2">
    <source>
        <dbReference type="EMBL" id="MBB6033518.1"/>
    </source>
</evidence>
<dbReference type="EMBL" id="JACHGT010000003">
    <property type="protein sequence ID" value="MBB6033518.1"/>
    <property type="molecule type" value="Genomic_DNA"/>
</dbReference>
<organism evidence="2 3">
    <name type="scientific">Phytomonospora endophytica</name>
    <dbReference type="NCBI Taxonomy" id="714109"/>
    <lineage>
        <taxon>Bacteria</taxon>
        <taxon>Bacillati</taxon>
        <taxon>Actinomycetota</taxon>
        <taxon>Actinomycetes</taxon>
        <taxon>Micromonosporales</taxon>
        <taxon>Micromonosporaceae</taxon>
        <taxon>Phytomonospora</taxon>
    </lineage>
</organism>
<dbReference type="GO" id="GO:0016747">
    <property type="term" value="F:acyltransferase activity, transferring groups other than amino-acyl groups"/>
    <property type="evidence" value="ECO:0007669"/>
    <property type="project" value="InterPro"/>
</dbReference>
<dbReference type="RefSeq" id="WP_203685896.1">
    <property type="nucleotide sequence ID" value="NZ_BONT01000015.1"/>
</dbReference>
<dbReference type="InterPro" id="IPR000182">
    <property type="entry name" value="GNAT_dom"/>
</dbReference>
<dbReference type="InterPro" id="IPR051531">
    <property type="entry name" value="N-acetyltransferase"/>
</dbReference>
<dbReference type="Gene3D" id="3.40.630.30">
    <property type="match status" value="1"/>
</dbReference>
<evidence type="ECO:0000313" key="3">
    <source>
        <dbReference type="Proteomes" id="UP000548476"/>
    </source>
</evidence>
<dbReference type="AlphaFoldDB" id="A0A841FI49"/>
<comment type="caution">
    <text evidence="2">The sequence shown here is derived from an EMBL/GenBank/DDBJ whole genome shotgun (WGS) entry which is preliminary data.</text>
</comment>
<protein>
    <submittedName>
        <fullName evidence="2">RimJ/RimL family protein N-acetyltransferase</fullName>
    </submittedName>
</protein>
<keyword evidence="2" id="KW-0808">Transferase</keyword>
<dbReference type="SUPFAM" id="SSF55729">
    <property type="entry name" value="Acyl-CoA N-acyltransferases (Nat)"/>
    <property type="match status" value="1"/>
</dbReference>
<feature type="domain" description="N-acetyltransferase" evidence="1">
    <location>
        <begin position="18"/>
        <end position="157"/>
    </location>
</feature>
<dbReference type="PANTHER" id="PTHR43792:SF1">
    <property type="entry name" value="N-ACETYLTRANSFERASE DOMAIN-CONTAINING PROTEIN"/>
    <property type="match status" value="1"/>
</dbReference>
<name>A0A841FI49_9ACTN</name>
<sequence length="181" mass="19559">MTTTWPETGAAGHAHTERLCLRAPETTDARAHHELHSDPATNAHNPAGPSADPAANAAELDLWRASWTVDGLGYWMVRENCEGEVIGVGGVRRAFLDDPVLNLYYRFRPTSWGRGYAVELALAAIEAARALIPGTPVVALIRPGNHASRKVAERAGLVFDRLVDRHDAPSEVYVLPPGVSP</sequence>
<dbReference type="PANTHER" id="PTHR43792">
    <property type="entry name" value="GNAT FAMILY, PUTATIVE (AFU_ORTHOLOGUE AFUA_3G00765)-RELATED-RELATED"/>
    <property type="match status" value="1"/>
</dbReference>
<evidence type="ECO:0000259" key="1">
    <source>
        <dbReference type="Pfam" id="PF13302"/>
    </source>
</evidence>
<reference evidence="2 3" key="1">
    <citation type="submission" date="2020-08" db="EMBL/GenBank/DDBJ databases">
        <title>Genomic Encyclopedia of Type Strains, Phase IV (KMG-IV): sequencing the most valuable type-strain genomes for metagenomic binning, comparative biology and taxonomic classification.</title>
        <authorList>
            <person name="Goeker M."/>
        </authorList>
    </citation>
    <scope>NUCLEOTIDE SEQUENCE [LARGE SCALE GENOMIC DNA]</scope>
    <source>
        <strain evidence="2 3">YIM 65646</strain>
    </source>
</reference>